<dbReference type="AlphaFoldDB" id="A0A8R1DTG3"/>
<dbReference type="SUPFAM" id="SSF48371">
    <property type="entry name" value="ARM repeat"/>
    <property type="match status" value="1"/>
</dbReference>
<name>A0A8R1DTG3_CAEJA</name>
<evidence type="ECO:0000256" key="7">
    <source>
        <dbReference type="ARBA" id="ARBA00047092"/>
    </source>
</evidence>
<keyword evidence="5" id="KW-0472">Membrane</keyword>
<keyword evidence="4" id="KW-0677">Repeat</keyword>
<proteinExistence type="inferred from homology"/>
<dbReference type="PANTHER" id="PTHR16023:SF0">
    <property type="entry name" value="PROTEIN VAC14 HOMOLOG"/>
    <property type="match status" value="1"/>
</dbReference>
<reference evidence="10" key="1">
    <citation type="submission" date="2010-08" db="EMBL/GenBank/DDBJ databases">
        <authorList>
            <consortium name="Caenorhabditis japonica Sequencing Consortium"/>
            <person name="Wilson R.K."/>
        </authorList>
    </citation>
    <scope>NUCLEOTIDE SEQUENCE [LARGE SCALE GENOMIC DNA]</scope>
    <source>
        <strain evidence="10">DF5081</strain>
    </source>
</reference>
<comment type="subunit">
    <text evidence="7">Forms pentamers. Component of the PI(3,5)P2 regulatory complex/PAS complex, at least composed of PIKFYVE, FIG4 and VAC14. VAC14 nucleates the assembly of the complex and serves as a scaffold by pentamerizing into a star-shaped structure, which can bind a single copy each of PIKFYVE and FIG4 and coordinates their activities. Interacts with NOS1.</text>
</comment>
<dbReference type="InterPro" id="IPR021841">
    <property type="entry name" value="VAC14_Fig4p-bd"/>
</dbReference>
<dbReference type="InterPro" id="IPR011989">
    <property type="entry name" value="ARM-like"/>
</dbReference>
<dbReference type="PANTHER" id="PTHR16023">
    <property type="entry name" value="TAX1 BINDING PROTEIN-RELATED"/>
    <property type="match status" value="1"/>
</dbReference>
<keyword evidence="10" id="KW-1185">Reference proteome</keyword>
<evidence type="ECO:0000256" key="2">
    <source>
        <dbReference type="ARBA" id="ARBA00010225"/>
    </source>
</evidence>
<feature type="domain" description="Vacuolar protein 14 C-terminal Fig4-binding" evidence="8">
    <location>
        <begin position="457"/>
        <end position="592"/>
    </location>
</feature>
<sequence length="598" mass="67673">MSDGQYGPISAGIIRSITDKSYERRKAAALDVEKLVRDLFNNNQLSQLDRCLTVLAELINSGNSNQRKGGLIGMAAAAIALGNKNAPPYTSKLVEPIIPCFLDSDLQIRYYACESLYNIAKICKSAVLEHFEDIFDVLWRVTADSDQNVRGGAELLNRLVTEIVLSKEDFDVAILMSLIRDRIYTQTTSNRRFILEWLNTIYSAPFFSICNYISEISDGLFKMLGEQAPAVRDQCETVLGSFLTAIKHKPETLAYEDRIQMVNVLVVHAHENEPFLSRKLSLIWLEEFVKLYKEELLVMLSTFLVAILPSIVEHDLRADAVNRLLMALVGENKLEQDILDKTVEVLLKFIKHDIVETRVTVLNWIRHLHHSMPGQIFAHIHNIFPVLLNTLSDTSDEVLLLDLFLISNICQSEFAPDQVDVSTLGLDAEALKQVSHISPFLIKFALSLLEMFRTEPSLLRERGVLIIRQLCLLLEPAHIYRVICVLLEKESKHNFAQEMVSTLHGVLLTATELFILRDELRALSTESARSLFECLFRVWSNRPIALLGLCLLSQHYQQAADVALLLSQVDITVDVLLEIDKLVNLVESPVLACEFFLI</sequence>
<dbReference type="Pfam" id="PF12755">
    <property type="entry name" value="Vac14_Fab1_bd"/>
    <property type="match status" value="1"/>
</dbReference>
<dbReference type="Proteomes" id="UP000005237">
    <property type="component" value="Unassembled WGS sequence"/>
</dbReference>
<dbReference type="GO" id="GO:0010008">
    <property type="term" value="C:endosome membrane"/>
    <property type="evidence" value="ECO:0007669"/>
    <property type="project" value="TreeGrafter"/>
</dbReference>
<evidence type="ECO:0000259" key="8">
    <source>
        <dbReference type="Pfam" id="PF11916"/>
    </source>
</evidence>
<evidence type="ECO:0000256" key="3">
    <source>
        <dbReference type="ARBA" id="ARBA00013840"/>
    </source>
</evidence>
<evidence type="ECO:0000256" key="5">
    <source>
        <dbReference type="ARBA" id="ARBA00023136"/>
    </source>
</evidence>
<evidence type="ECO:0000256" key="4">
    <source>
        <dbReference type="ARBA" id="ARBA00022737"/>
    </source>
</evidence>
<dbReference type="Pfam" id="PF11916">
    <property type="entry name" value="Vac14_Fig4_bd"/>
    <property type="match status" value="1"/>
</dbReference>
<dbReference type="EnsemblMetazoa" id="CJA10332.1">
    <property type="protein sequence ID" value="CJA10332.1"/>
    <property type="gene ID" value="WBGene00129536"/>
</dbReference>
<dbReference type="GO" id="GO:0006661">
    <property type="term" value="P:phosphatidylinositol biosynthetic process"/>
    <property type="evidence" value="ECO:0007669"/>
    <property type="project" value="InterPro"/>
</dbReference>
<comment type="subcellular location">
    <subcellularLocation>
        <location evidence="1">Endomembrane system</location>
    </subcellularLocation>
</comment>
<reference evidence="9" key="2">
    <citation type="submission" date="2022-06" db="UniProtKB">
        <authorList>
            <consortium name="EnsemblMetazoa"/>
        </authorList>
    </citation>
    <scope>IDENTIFICATION</scope>
    <source>
        <strain evidence="9">DF5081</strain>
    </source>
</reference>
<evidence type="ECO:0000256" key="1">
    <source>
        <dbReference type="ARBA" id="ARBA00004308"/>
    </source>
</evidence>
<evidence type="ECO:0000313" key="9">
    <source>
        <dbReference type="EnsemblMetazoa" id="CJA10332.1"/>
    </source>
</evidence>
<comment type="function">
    <text evidence="6">Scaffold protein component of the PI(3,5)P2 regulatory complex which regulates both the synthesis and turnover of phosphatidylinositol 3,5-bisphosphate (PtdIns(3,5)P2). Pentamerizes into a star-shaped structure and nucleates the assembly of the complex. The pentamer binds a single copy each of PIKFYVE and FIG4 and coordinates both PIKfyve kinase activity and FIG4 phosphatase activity, being required to maintain normal levels of phosphatidylinositol 3-phosphate (PtdIns(3)P) and phosphatidylinositol 5-phosphate (PtdIns(5)P). Plays a role in the biogenesis of endosome carrier vesicles (ECV) / multivesicular bodies (MVB) transport intermediates from early endosomes.</text>
</comment>
<evidence type="ECO:0000313" key="10">
    <source>
        <dbReference type="Proteomes" id="UP000005237"/>
    </source>
</evidence>
<evidence type="ECO:0000256" key="6">
    <source>
        <dbReference type="ARBA" id="ARBA00045654"/>
    </source>
</evidence>
<accession>A0A8R1DTG3</accession>
<protein>
    <recommendedName>
        <fullName evidence="3">Protein VAC14 homolog</fullName>
    </recommendedName>
</protein>
<organism evidence="9 10">
    <name type="scientific">Caenorhabditis japonica</name>
    <dbReference type="NCBI Taxonomy" id="281687"/>
    <lineage>
        <taxon>Eukaryota</taxon>
        <taxon>Metazoa</taxon>
        <taxon>Ecdysozoa</taxon>
        <taxon>Nematoda</taxon>
        <taxon>Chromadorea</taxon>
        <taxon>Rhabditida</taxon>
        <taxon>Rhabditina</taxon>
        <taxon>Rhabditomorpha</taxon>
        <taxon>Rhabditoidea</taxon>
        <taxon>Rhabditidae</taxon>
        <taxon>Peloderinae</taxon>
        <taxon>Caenorhabditis</taxon>
    </lineage>
</organism>
<dbReference type="GO" id="GO:0070772">
    <property type="term" value="C:PAS complex"/>
    <property type="evidence" value="ECO:0007669"/>
    <property type="project" value="InterPro"/>
</dbReference>
<dbReference type="InterPro" id="IPR026825">
    <property type="entry name" value="Vac14"/>
</dbReference>
<dbReference type="Gene3D" id="1.25.10.10">
    <property type="entry name" value="Leucine-rich Repeat Variant"/>
    <property type="match status" value="2"/>
</dbReference>
<comment type="similarity">
    <text evidence="2">Belongs to the VAC14 family.</text>
</comment>
<dbReference type="InterPro" id="IPR016024">
    <property type="entry name" value="ARM-type_fold"/>
</dbReference>